<evidence type="ECO:0000256" key="2">
    <source>
        <dbReference type="ARBA" id="ARBA00022801"/>
    </source>
</evidence>
<dbReference type="InterPro" id="IPR000086">
    <property type="entry name" value="NUDIX_hydrolase_dom"/>
</dbReference>
<dbReference type="EMBL" id="CP003924">
    <property type="protein sequence ID" value="AGS35768.1"/>
    <property type="molecule type" value="Genomic_DNA"/>
</dbReference>
<dbReference type="GO" id="GO:0016787">
    <property type="term" value="F:hydrolase activity"/>
    <property type="evidence" value="ECO:0007669"/>
    <property type="project" value="UniProtKB-KW"/>
</dbReference>
<feature type="domain" description="Nudix hydrolase" evidence="3">
    <location>
        <begin position="34"/>
        <end position="176"/>
    </location>
</feature>
<dbReference type="KEGG" id="cmd:B841_11480"/>
<reference evidence="4 5" key="1">
    <citation type="submission" date="2012-11" db="EMBL/GenBank/DDBJ databases">
        <title>The complete genome sequence of Corynebacterium maris Coryn-1 (=DSM 45190).</title>
        <authorList>
            <person name="Schaffert L."/>
            <person name="Albersmeier A."/>
            <person name="Kalinowski J."/>
            <person name="Ruckert C."/>
        </authorList>
    </citation>
    <scope>NUCLEOTIDE SEQUENCE [LARGE SCALE GENOMIC DNA]</scope>
    <source>
        <strain evidence="5">Coryn-1</strain>
    </source>
</reference>
<keyword evidence="2" id="KW-0378">Hydrolase</keyword>
<dbReference type="PATRIC" id="fig|1224163.3.peg.2316"/>
<evidence type="ECO:0000259" key="3">
    <source>
        <dbReference type="PROSITE" id="PS51462"/>
    </source>
</evidence>
<gene>
    <name evidence="4" type="ORF">B841_11480</name>
</gene>
<dbReference type="Pfam" id="PF00293">
    <property type="entry name" value="NUDIX"/>
    <property type="match status" value="1"/>
</dbReference>
<name>S5TM42_9CORY</name>
<accession>S5TM42</accession>
<comment type="cofactor">
    <cofactor evidence="1">
        <name>Mg(2+)</name>
        <dbReference type="ChEBI" id="CHEBI:18420"/>
    </cofactor>
</comment>
<organism evidence="4 5">
    <name type="scientific">Corynebacterium maris DSM 45190</name>
    <dbReference type="NCBI Taxonomy" id="1224163"/>
    <lineage>
        <taxon>Bacteria</taxon>
        <taxon>Bacillati</taxon>
        <taxon>Actinomycetota</taxon>
        <taxon>Actinomycetes</taxon>
        <taxon>Mycobacteriales</taxon>
        <taxon>Corynebacteriaceae</taxon>
        <taxon>Corynebacterium</taxon>
    </lineage>
</organism>
<proteinExistence type="predicted"/>
<sequence length="183" mass="19673">MVDTPCGATAGSLVDMEGDGNGWAAAPGGSRVWGRHGAAGLFLIAAEPEPELLMQHRALWTNAGGTWALPGGARDSHEDAADAAVRESVEETSLDPRLIEIHRSEVTAGPFPADPDRPALAGGWTYTTVLALTRDGARIDVDPNEESLELRWVPLHKVEDLPLMPAFREAFPRLKTLSTELFQ</sequence>
<protein>
    <submittedName>
        <fullName evidence="4">Mutator MutT3</fullName>
    </submittedName>
</protein>
<dbReference type="PANTHER" id="PTHR43046:SF2">
    <property type="entry name" value="8-OXO-DGTP DIPHOSPHATASE-RELATED"/>
    <property type="match status" value="1"/>
</dbReference>
<dbReference type="Gene3D" id="3.90.79.10">
    <property type="entry name" value="Nucleoside Triphosphate Pyrophosphohydrolase"/>
    <property type="match status" value="1"/>
</dbReference>
<evidence type="ECO:0000256" key="1">
    <source>
        <dbReference type="ARBA" id="ARBA00001946"/>
    </source>
</evidence>
<keyword evidence="5" id="KW-1185">Reference proteome</keyword>
<dbReference type="HOGENOM" id="CLU_083334_2_0_11"/>
<dbReference type="Proteomes" id="UP000015388">
    <property type="component" value="Chromosome"/>
</dbReference>
<dbReference type="eggNOG" id="COG1051">
    <property type="taxonomic scope" value="Bacteria"/>
</dbReference>
<dbReference type="PROSITE" id="PS51462">
    <property type="entry name" value="NUDIX"/>
    <property type="match status" value="1"/>
</dbReference>
<dbReference type="InterPro" id="IPR015797">
    <property type="entry name" value="NUDIX_hydrolase-like_dom_sf"/>
</dbReference>
<dbReference type="SUPFAM" id="SSF55811">
    <property type="entry name" value="Nudix"/>
    <property type="match status" value="1"/>
</dbReference>
<dbReference type="STRING" id="1224163.B841_11480"/>
<evidence type="ECO:0000313" key="4">
    <source>
        <dbReference type="EMBL" id="AGS35768.1"/>
    </source>
</evidence>
<dbReference type="AlphaFoldDB" id="S5TM42"/>
<evidence type="ECO:0000313" key="5">
    <source>
        <dbReference type="Proteomes" id="UP000015388"/>
    </source>
</evidence>
<dbReference type="PANTHER" id="PTHR43046">
    <property type="entry name" value="GDP-MANNOSE MANNOSYL HYDROLASE"/>
    <property type="match status" value="1"/>
</dbReference>